<dbReference type="EMBL" id="SRLO01000010">
    <property type="protein sequence ID" value="TNN87476.1"/>
    <property type="molecule type" value="Genomic_DNA"/>
</dbReference>
<sequence>MLTLALQQHAKQCLRLPSIIIAFLNEQQVQSSRSMERLTKGSTPAHMRCAATEEDPRVELRRERFPSPGTDIRQSITSLGLDGAFSPAPSGGSGAYCTHLLNQVPVVVLMDIIIIIKRLCGLIQTRDPDTRYNDCSLEPNWSLSL</sequence>
<reference evidence="1 2" key="1">
    <citation type="submission" date="2019-03" db="EMBL/GenBank/DDBJ databases">
        <title>First draft genome of Liparis tanakae, snailfish: a comprehensive survey of snailfish specific genes.</title>
        <authorList>
            <person name="Kim W."/>
            <person name="Song I."/>
            <person name="Jeong J.-H."/>
            <person name="Kim D."/>
            <person name="Kim S."/>
            <person name="Ryu S."/>
            <person name="Song J.Y."/>
            <person name="Lee S.K."/>
        </authorList>
    </citation>
    <scope>NUCLEOTIDE SEQUENCE [LARGE SCALE GENOMIC DNA]</scope>
    <source>
        <tissue evidence="1">Muscle</tissue>
    </source>
</reference>
<organism evidence="1 2">
    <name type="scientific">Liparis tanakae</name>
    <name type="common">Tanaka's snailfish</name>
    <dbReference type="NCBI Taxonomy" id="230148"/>
    <lineage>
        <taxon>Eukaryota</taxon>
        <taxon>Metazoa</taxon>
        <taxon>Chordata</taxon>
        <taxon>Craniata</taxon>
        <taxon>Vertebrata</taxon>
        <taxon>Euteleostomi</taxon>
        <taxon>Actinopterygii</taxon>
        <taxon>Neopterygii</taxon>
        <taxon>Teleostei</taxon>
        <taxon>Neoteleostei</taxon>
        <taxon>Acanthomorphata</taxon>
        <taxon>Eupercaria</taxon>
        <taxon>Perciformes</taxon>
        <taxon>Cottioidei</taxon>
        <taxon>Cottales</taxon>
        <taxon>Liparidae</taxon>
        <taxon>Liparis</taxon>
    </lineage>
</organism>
<protein>
    <submittedName>
        <fullName evidence="1">Uncharacterized protein</fullName>
    </submittedName>
</protein>
<name>A0A4Z2JBA2_9TELE</name>
<keyword evidence="2" id="KW-1185">Reference proteome</keyword>
<proteinExistence type="predicted"/>
<comment type="caution">
    <text evidence="1">The sequence shown here is derived from an EMBL/GenBank/DDBJ whole genome shotgun (WGS) entry which is preliminary data.</text>
</comment>
<evidence type="ECO:0000313" key="2">
    <source>
        <dbReference type="Proteomes" id="UP000314294"/>
    </source>
</evidence>
<accession>A0A4Z2JBA2</accession>
<gene>
    <name evidence="1" type="ORF">EYF80_002193</name>
</gene>
<evidence type="ECO:0000313" key="1">
    <source>
        <dbReference type="EMBL" id="TNN87476.1"/>
    </source>
</evidence>
<dbReference type="AlphaFoldDB" id="A0A4Z2JBA2"/>
<dbReference type="Proteomes" id="UP000314294">
    <property type="component" value="Unassembled WGS sequence"/>
</dbReference>